<proteinExistence type="predicted"/>
<name>A0ABS5BQ45_9BACT</name>
<gene>
    <name evidence="3" type="ORF">J8F10_11200</name>
</gene>
<evidence type="ECO:0000259" key="2">
    <source>
        <dbReference type="Pfam" id="PF11396"/>
    </source>
</evidence>
<dbReference type="SUPFAM" id="SSF160574">
    <property type="entry name" value="BT0923-like"/>
    <property type="match status" value="1"/>
</dbReference>
<evidence type="ECO:0000313" key="4">
    <source>
        <dbReference type="Proteomes" id="UP000676565"/>
    </source>
</evidence>
<reference evidence="3 4" key="1">
    <citation type="submission" date="2021-04" db="EMBL/GenBank/DDBJ databases">
        <authorList>
            <person name="Ivanova A."/>
        </authorList>
    </citation>
    <scope>NUCLEOTIDE SEQUENCE [LARGE SCALE GENOMIC DNA]</scope>
    <source>
        <strain evidence="3 4">G18</strain>
    </source>
</reference>
<dbReference type="Gene3D" id="3.10.450.360">
    <property type="match status" value="1"/>
</dbReference>
<protein>
    <submittedName>
        <fullName evidence="3">PepSY-like domain-containing protein</fullName>
    </submittedName>
</protein>
<comment type="caution">
    <text evidence="3">The sequence shown here is derived from an EMBL/GenBank/DDBJ whole genome shotgun (WGS) entry which is preliminary data.</text>
</comment>
<keyword evidence="1" id="KW-0732">Signal</keyword>
<keyword evidence="4" id="KW-1185">Reference proteome</keyword>
<dbReference type="Proteomes" id="UP000676565">
    <property type="component" value="Unassembled WGS sequence"/>
</dbReference>
<dbReference type="Pfam" id="PF11396">
    <property type="entry name" value="PepSY_like"/>
    <property type="match status" value="2"/>
</dbReference>
<dbReference type="InterPro" id="IPR021533">
    <property type="entry name" value="PepSY-like"/>
</dbReference>
<feature type="chain" id="PRO_5045757085" evidence="1">
    <location>
        <begin position="21"/>
        <end position="162"/>
    </location>
</feature>
<sequence>MRYLAAATVVAFVLAAPVRADEEKVPLEKVPKAVLEAAKKRFPKAEVVGASKETEKDKTVYEVELKEAGKTIDVTLTPEGIITTIEKQIDAKELPKAVTDALEKKYAKATFKVVESVYSVKDGKEALDYYEVLLVTAEKKEIEVEILADGKIKHEEEKKSEK</sequence>
<feature type="signal peptide" evidence="1">
    <location>
        <begin position="1"/>
        <end position="20"/>
    </location>
</feature>
<feature type="domain" description="Putative beta-lactamase-inhibitor-like PepSY-like" evidence="2">
    <location>
        <begin position="22"/>
        <end position="82"/>
    </location>
</feature>
<evidence type="ECO:0000313" key="3">
    <source>
        <dbReference type="EMBL" id="MBP3955851.1"/>
    </source>
</evidence>
<feature type="domain" description="Putative beta-lactamase-inhibitor-like PepSY-like" evidence="2">
    <location>
        <begin position="85"/>
        <end position="134"/>
    </location>
</feature>
<dbReference type="RefSeq" id="WP_210653909.1">
    <property type="nucleotide sequence ID" value="NZ_JAGKQQ010000001.1"/>
</dbReference>
<evidence type="ECO:0000256" key="1">
    <source>
        <dbReference type="SAM" id="SignalP"/>
    </source>
</evidence>
<accession>A0ABS5BQ45</accession>
<dbReference type="Gene3D" id="3.10.450.40">
    <property type="match status" value="1"/>
</dbReference>
<dbReference type="EMBL" id="JAGKQQ010000001">
    <property type="protein sequence ID" value="MBP3955851.1"/>
    <property type="molecule type" value="Genomic_DNA"/>
</dbReference>
<organism evidence="3 4">
    <name type="scientific">Gemmata palustris</name>
    <dbReference type="NCBI Taxonomy" id="2822762"/>
    <lineage>
        <taxon>Bacteria</taxon>
        <taxon>Pseudomonadati</taxon>
        <taxon>Planctomycetota</taxon>
        <taxon>Planctomycetia</taxon>
        <taxon>Gemmatales</taxon>
        <taxon>Gemmataceae</taxon>
        <taxon>Gemmata</taxon>
    </lineage>
</organism>